<proteinExistence type="predicted"/>
<protein>
    <submittedName>
        <fullName evidence="2">Uncharacterized protein</fullName>
    </submittedName>
</protein>
<gene>
    <name evidence="2" type="ORF">H5410_024046</name>
</gene>
<comment type="caution">
    <text evidence="2">The sequence shown here is derived from an EMBL/GenBank/DDBJ whole genome shotgun (WGS) entry which is preliminary data.</text>
</comment>
<organism evidence="2 3">
    <name type="scientific">Solanum commersonii</name>
    <name type="common">Commerson's wild potato</name>
    <name type="synonym">Commerson's nightshade</name>
    <dbReference type="NCBI Taxonomy" id="4109"/>
    <lineage>
        <taxon>Eukaryota</taxon>
        <taxon>Viridiplantae</taxon>
        <taxon>Streptophyta</taxon>
        <taxon>Embryophyta</taxon>
        <taxon>Tracheophyta</taxon>
        <taxon>Spermatophyta</taxon>
        <taxon>Magnoliopsida</taxon>
        <taxon>eudicotyledons</taxon>
        <taxon>Gunneridae</taxon>
        <taxon>Pentapetalae</taxon>
        <taxon>asterids</taxon>
        <taxon>lamiids</taxon>
        <taxon>Solanales</taxon>
        <taxon>Solanaceae</taxon>
        <taxon>Solanoideae</taxon>
        <taxon>Solaneae</taxon>
        <taxon>Solanum</taxon>
    </lineage>
</organism>
<evidence type="ECO:0000313" key="3">
    <source>
        <dbReference type="Proteomes" id="UP000824120"/>
    </source>
</evidence>
<name>A0A9J5ZKV0_SOLCO</name>
<accession>A0A9J5ZKV0</accession>
<dbReference type="AlphaFoldDB" id="A0A9J5ZKV0"/>
<evidence type="ECO:0000256" key="1">
    <source>
        <dbReference type="SAM" id="MobiDB-lite"/>
    </source>
</evidence>
<reference evidence="2 3" key="1">
    <citation type="submission" date="2020-09" db="EMBL/GenBank/DDBJ databases">
        <title>De no assembly of potato wild relative species, Solanum commersonii.</title>
        <authorList>
            <person name="Cho K."/>
        </authorList>
    </citation>
    <scope>NUCLEOTIDE SEQUENCE [LARGE SCALE GENOMIC DNA]</scope>
    <source>
        <strain evidence="2">LZ3.2</strain>
        <tissue evidence="2">Leaf</tissue>
    </source>
</reference>
<evidence type="ECO:0000313" key="2">
    <source>
        <dbReference type="EMBL" id="KAG5612765.1"/>
    </source>
</evidence>
<dbReference type="EMBL" id="JACXVP010000004">
    <property type="protein sequence ID" value="KAG5612765.1"/>
    <property type="molecule type" value="Genomic_DNA"/>
</dbReference>
<keyword evidence="3" id="KW-1185">Reference proteome</keyword>
<feature type="region of interest" description="Disordered" evidence="1">
    <location>
        <begin position="1"/>
        <end position="21"/>
    </location>
</feature>
<sequence length="59" mass="6716">METIDPYGQNPHFQGQTSPGAEFRPHFCQKFLWTSVKTLAMELVGPHGRNNPFSRSNKP</sequence>
<dbReference type="Proteomes" id="UP000824120">
    <property type="component" value="Chromosome 4"/>
</dbReference>